<sequence length="51" mass="5812">MAAIDHINALKDLVKRFPEFADLPKIYGGVLWRIPIFTHGKDSSLVCGWRD</sequence>
<dbReference type="Pfam" id="PF11144">
    <property type="entry name" value="DUF2920"/>
    <property type="match status" value="1"/>
</dbReference>
<dbReference type="EMBL" id="AACRQU010000036">
    <property type="protein sequence ID" value="EAL8417546.1"/>
    <property type="molecule type" value="Genomic_DNA"/>
</dbReference>
<feature type="non-terminal residue" evidence="1">
    <location>
        <position position="1"/>
    </location>
</feature>
<dbReference type="InterPro" id="IPR022605">
    <property type="entry name" value="DUF2920"/>
</dbReference>
<proteinExistence type="predicted"/>
<name>A0A5T1YQL8_CAMCO</name>
<comment type="caution">
    <text evidence="1">The sequence shown here is derived from an EMBL/GenBank/DDBJ whole genome shotgun (WGS) entry which is preliminary data.</text>
</comment>
<gene>
    <name evidence="1" type="ORF">DYF97_09310</name>
</gene>
<evidence type="ECO:0000313" key="1">
    <source>
        <dbReference type="EMBL" id="EAL8417546.1"/>
    </source>
</evidence>
<evidence type="ECO:0000313" key="2">
    <source>
        <dbReference type="Proteomes" id="UP000333665"/>
    </source>
</evidence>
<organism evidence="1 2">
    <name type="scientific">Campylobacter coli</name>
    <dbReference type="NCBI Taxonomy" id="195"/>
    <lineage>
        <taxon>Bacteria</taxon>
        <taxon>Pseudomonadati</taxon>
        <taxon>Campylobacterota</taxon>
        <taxon>Epsilonproteobacteria</taxon>
        <taxon>Campylobacterales</taxon>
        <taxon>Campylobacteraceae</taxon>
        <taxon>Campylobacter</taxon>
    </lineage>
</organism>
<dbReference type="Proteomes" id="UP000333665">
    <property type="component" value="Unassembled WGS sequence"/>
</dbReference>
<dbReference type="AlphaFoldDB" id="A0A5T1YQL8"/>
<reference evidence="1 2" key="1">
    <citation type="submission" date="2018-08" db="EMBL/GenBank/DDBJ databases">
        <authorList>
            <consortium name="NARMS: The National Antimicrobial Resistance Monitoring System"/>
        </authorList>
    </citation>
    <scope>NUCLEOTIDE SEQUENCE [LARGE SCALE GENOMIC DNA]</scope>
    <source>
        <strain evidence="1 2">FSIS11812579</strain>
    </source>
</reference>
<accession>A0A5T1YQL8</accession>
<protein>
    <submittedName>
        <fullName evidence="1">DUF2920 family protein</fullName>
    </submittedName>
</protein>